<keyword evidence="4" id="KW-0732">Signal</keyword>
<name>A0A0F5JDT2_9BACT</name>
<dbReference type="Proteomes" id="UP000033047">
    <property type="component" value="Unassembled WGS sequence"/>
</dbReference>
<evidence type="ECO:0000256" key="3">
    <source>
        <dbReference type="ARBA" id="ARBA00023295"/>
    </source>
</evidence>
<dbReference type="STRING" id="927665.HMPREF1535_01911"/>
<comment type="caution">
    <text evidence="5">The sequence shown here is derived from an EMBL/GenBank/DDBJ whole genome shotgun (WGS) entry which is preliminary data.</text>
</comment>
<dbReference type="SUPFAM" id="SSF51011">
    <property type="entry name" value="Glycosyl hydrolase domain"/>
    <property type="match status" value="1"/>
</dbReference>
<dbReference type="Gene3D" id="3.20.20.70">
    <property type="entry name" value="Aldolase class I"/>
    <property type="match status" value="1"/>
</dbReference>
<dbReference type="PANTHER" id="PTHR11452">
    <property type="entry name" value="ALPHA-GALACTOSIDASE/ALPHA-N-ACETYLGALACTOSAMINIDASE"/>
    <property type="match status" value="1"/>
</dbReference>
<evidence type="ECO:0000313" key="6">
    <source>
        <dbReference type="Proteomes" id="UP000033047"/>
    </source>
</evidence>
<evidence type="ECO:0000256" key="4">
    <source>
        <dbReference type="SAM" id="SignalP"/>
    </source>
</evidence>
<dbReference type="RefSeq" id="WP_046145955.1">
    <property type="nucleotide sequence ID" value="NZ_KQ033912.1"/>
</dbReference>
<evidence type="ECO:0000313" key="5">
    <source>
        <dbReference type="EMBL" id="KKB55939.1"/>
    </source>
</evidence>
<dbReference type="SUPFAM" id="SSF51445">
    <property type="entry name" value="(Trans)glycosidases"/>
    <property type="match status" value="1"/>
</dbReference>
<dbReference type="PANTHER" id="PTHR11452:SF75">
    <property type="entry name" value="ALPHA-GALACTOSIDASE MEL1"/>
    <property type="match status" value="1"/>
</dbReference>
<dbReference type="Gene3D" id="2.60.40.1180">
    <property type="entry name" value="Golgi alpha-mannosidase II"/>
    <property type="match status" value="1"/>
</dbReference>
<dbReference type="HOGENOM" id="CLU_015704_0_0_10"/>
<feature type="chain" id="PRO_5002490132" description="Alpha-galactosidase" evidence="4">
    <location>
        <begin position="26"/>
        <end position="780"/>
    </location>
</feature>
<dbReference type="GO" id="GO:0005975">
    <property type="term" value="P:carbohydrate metabolic process"/>
    <property type="evidence" value="ECO:0007669"/>
    <property type="project" value="InterPro"/>
</dbReference>
<keyword evidence="2" id="KW-0378">Hydrolase</keyword>
<protein>
    <recommendedName>
        <fullName evidence="7">Alpha-galactosidase</fullName>
    </recommendedName>
</protein>
<dbReference type="InterPro" id="IPR013785">
    <property type="entry name" value="Aldolase_TIM"/>
</dbReference>
<feature type="signal peptide" evidence="4">
    <location>
        <begin position="1"/>
        <end position="25"/>
    </location>
</feature>
<dbReference type="InterPro" id="IPR002241">
    <property type="entry name" value="Glyco_hydro_27"/>
</dbReference>
<gene>
    <name evidence="5" type="ORF">HMPREF1535_01911</name>
</gene>
<organism evidence="5 6">
    <name type="scientific">Parabacteroides goldsteinii DSM 19448 = WAL 12034</name>
    <dbReference type="NCBI Taxonomy" id="927665"/>
    <lineage>
        <taxon>Bacteria</taxon>
        <taxon>Pseudomonadati</taxon>
        <taxon>Bacteroidota</taxon>
        <taxon>Bacteroidia</taxon>
        <taxon>Bacteroidales</taxon>
        <taxon>Tannerellaceae</taxon>
        <taxon>Parabacteroides</taxon>
    </lineage>
</organism>
<dbReference type="InterPro" id="IPR017853">
    <property type="entry name" value="GH"/>
</dbReference>
<dbReference type="EMBL" id="AQHV01000011">
    <property type="protein sequence ID" value="KKB55939.1"/>
    <property type="molecule type" value="Genomic_DNA"/>
</dbReference>
<reference evidence="5 6" key="1">
    <citation type="submission" date="2013-04" db="EMBL/GenBank/DDBJ databases">
        <title>The Genome Sequence of Parabacteroides goldsteinii DSM 19448.</title>
        <authorList>
            <consortium name="The Broad Institute Genomics Platform"/>
            <person name="Earl A."/>
            <person name="Ward D."/>
            <person name="Feldgarden M."/>
            <person name="Gevers D."/>
            <person name="Martens E."/>
            <person name="Sakamoto M."/>
            <person name="Benno Y."/>
            <person name="Song Y."/>
            <person name="Liu C."/>
            <person name="Lee J."/>
            <person name="Bolanos M."/>
            <person name="Vaisanen M.L."/>
            <person name="Finegold S.M."/>
            <person name="Walker B."/>
            <person name="Young S."/>
            <person name="Zeng Q."/>
            <person name="Gargeya S."/>
            <person name="Fitzgerald M."/>
            <person name="Haas B."/>
            <person name="Abouelleil A."/>
            <person name="Allen A.W."/>
            <person name="Alvarado L."/>
            <person name="Arachchi H.M."/>
            <person name="Berlin A.M."/>
            <person name="Chapman S.B."/>
            <person name="Gainer-Dewar J."/>
            <person name="Goldberg J."/>
            <person name="Griggs A."/>
            <person name="Gujja S."/>
            <person name="Hansen M."/>
            <person name="Howarth C."/>
            <person name="Imamovic A."/>
            <person name="Ireland A."/>
            <person name="Larimer J."/>
            <person name="McCowan C."/>
            <person name="Murphy C."/>
            <person name="Pearson M."/>
            <person name="Poon T.W."/>
            <person name="Priest M."/>
            <person name="Roberts A."/>
            <person name="Saif S."/>
            <person name="Shea T."/>
            <person name="Sisk P."/>
            <person name="Sykes S."/>
            <person name="Wortman J."/>
            <person name="Nusbaum C."/>
            <person name="Birren B."/>
        </authorList>
    </citation>
    <scope>NUCLEOTIDE SEQUENCE [LARGE SCALE GENOMIC DNA]</scope>
    <source>
        <strain evidence="5 6">DSM 19448</strain>
    </source>
</reference>
<dbReference type="InterPro" id="IPR013780">
    <property type="entry name" value="Glyco_hydro_b"/>
</dbReference>
<comment type="similarity">
    <text evidence="1">Belongs to the glycosyl hydrolase 27 family.</text>
</comment>
<evidence type="ECO:0000256" key="2">
    <source>
        <dbReference type="ARBA" id="ARBA00022801"/>
    </source>
</evidence>
<dbReference type="AlphaFoldDB" id="A0A0F5JDT2"/>
<sequence length="780" mass="87290">MKKNLLRITLLFCFISLFMERETFAADQQTITSGDWKIVYNNDTKTCDFIHKGKTILAGVFVQAKDKDQLLRSTEYGQPTFSEEAVDDVFGAGHKYTFTYAGQEGAPSLQQLFYFYPDKSYFLTEAFILSEAGTSSNYIAPVVTETVNSFLNTNTSNRVLSVPFDNDAWIGYSSLALSVDSVSFEVTSFYCGDTREGLVIGSVEHDTWKTGVRYSTSGNQKVNRLECFGGISHRVTHDIDATGAKAHGSISGTKLKSPKLLIGMFDDWREGLEAYGEANALIAPPRKWSKGNIFGWNSWGAMAEKLNYEGVLDVSDYISTNLQPNNFTNDGTAYVILDSYWDNLTDTQLKSFAERCVANGQVPGIYWAPFSDWGENGSRTMEGSNYKYGEAYLYVNGQPKKIASRALDPTHPGTRQRMSYFINRFKDLGYKYIKFDFLNNAILEADSYYDKNVTTGVQAYNSGMKYLTELCGDDLFMALSIAPAFPAQYGNSRRISCDAWGAKEDTEYVMNGLSYGWWLDKVYNFNDADHLVLHRDDYNEDENRMRITSGVITGTYILGDNFSQKGTCVGELAARQKAEKFATNAEVNEVARIGKSFYPVEGAKASGKNSWGRNRGENLFMLDTEDYLYVAAFNYKDLAFSENIKLSRLGIASSDVKGIKELWTGQDVSLQDEEIPVSLPKYGVKLYKIEKKGTGTGLTGLTAPDKKITGWVKDDHLFIQSEETLNGLFIYSAQGTLVKQLPALYPQARYDINIADLPKGMFLVQAVTSVQESECLKFVK</sequence>
<accession>A0A0F5JDT2</accession>
<proteinExistence type="inferred from homology"/>
<keyword evidence="3" id="KW-0326">Glycosidase</keyword>
<evidence type="ECO:0000256" key="1">
    <source>
        <dbReference type="ARBA" id="ARBA00009743"/>
    </source>
</evidence>
<evidence type="ECO:0008006" key="7">
    <source>
        <dbReference type="Google" id="ProtNLM"/>
    </source>
</evidence>
<dbReference type="PATRIC" id="fig|927665.4.peg.1954"/>
<dbReference type="GO" id="GO:0004553">
    <property type="term" value="F:hydrolase activity, hydrolyzing O-glycosyl compounds"/>
    <property type="evidence" value="ECO:0007669"/>
    <property type="project" value="InterPro"/>
</dbReference>